<evidence type="ECO:0000256" key="8">
    <source>
        <dbReference type="ARBA" id="ARBA00023069"/>
    </source>
</evidence>
<organism evidence="14 15">
    <name type="scientific">Accipiter nisus</name>
    <name type="common">Eurasian sparrowhawk</name>
    <dbReference type="NCBI Taxonomy" id="211598"/>
    <lineage>
        <taxon>Eukaryota</taxon>
        <taxon>Metazoa</taxon>
        <taxon>Chordata</taxon>
        <taxon>Craniata</taxon>
        <taxon>Vertebrata</taxon>
        <taxon>Euteleostomi</taxon>
        <taxon>Archelosauria</taxon>
        <taxon>Archosauria</taxon>
        <taxon>Dinosauria</taxon>
        <taxon>Saurischia</taxon>
        <taxon>Theropoda</taxon>
        <taxon>Coelurosauria</taxon>
        <taxon>Aves</taxon>
        <taxon>Neognathae</taxon>
        <taxon>Neoaves</taxon>
        <taxon>Telluraves</taxon>
        <taxon>Accipitrimorphae</taxon>
        <taxon>Accipitriformes</taxon>
        <taxon>Accipitridae</taxon>
        <taxon>Accipitrinae</taxon>
        <taxon>Accipiter</taxon>
    </lineage>
</organism>
<feature type="domain" description="RNA-polymerase II-associated protein 3-like C-terminal" evidence="12">
    <location>
        <begin position="160"/>
        <end position="249"/>
    </location>
</feature>
<dbReference type="GO" id="GO:0036159">
    <property type="term" value="P:inner dynein arm assembly"/>
    <property type="evidence" value="ECO:0007669"/>
    <property type="project" value="TreeGrafter"/>
</dbReference>
<evidence type="ECO:0000256" key="1">
    <source>
        <dbReference type="ARBA" id="ARBA00004048"/>
    </source>
</evidence>
<evidence type="ECO:0000256" key="9">
    <source>
        <dbReference type="ARBA" id="ARBA00023273"/>
    </source>
</evidence>
<dbReference type="PANTHER" id="PTHR28572:SF1">
    <property type="entry name" value="COILED-COIL DOMAIN-CONTAINING PROTEIN 103"/>
    <property type="match status" value="1"/>
</dbReference>
<dbReference type="Ensembl" id="ENSANIT00000001646.1">
    <property type="protein sequence ID" value="ENSANIP00000001603.1"/>
    <property type="gene ID" value="ENSANIG00000001156.1"/>
</dbReference>
<dbReference type="GO" id="GO:0036157">
    <property type="term" value="C:outer dynein arm"/>
    <property type="evidence" value="ECO:0007669"/>
    <property type="project" value="InterPro"/>
</dbReference>
<comment type="function">
    <text evidence="1">Dynein-attachment factor required for cilia motility.</text>
</comment>
<evidence type="ECO:0000256" key="7">
    <source>
        <dbReference type="ARBA" id="ARBA00022846"/>
    </source>
</evidence>
<dbReference type="Pfam" id="PF15867">
    <property type="entry name" value="Dynein_attach_N"/>
    <property type="match status" value="1"/>
</dbReference>
<dbReference type="AlphaFoldDB" id="A0A8B9LYJ1"/>
<evidence type="ECO:0000256" key="6">
    <source>
        <dbReference type="ARBA" id="ARBA00022794"/>
    </source>
</evidence>
<accession>A0A8B9LYJ1</accession>
<reference evidence="14" key="2">
    <citation type="submission" date="2025-09" db="UniProtKB">
        <authorList>
            <consortium name="Ensembl"/>
        </authorList>
    </citation>
    <scope>IDENTIFICATION</scope>
</reference>
<evidence type="ECO:0000259" key="13">
    <source>
        <dbReference type="Pfam" id="PF15867"/>
    </source>
</evidence>
<evidence type="ECO:0000313" key="15">
    <source>
        <dbReference type="Proteomes" id="UP000694541"/>
    </source>
</evidence>
<dbReference type="GO" id="GO:0007368">
    <property type="term" value="P:determination of left/right symmetry"/>
    <property type="evidence" value="ECO:0007669"/>
    <property type="project" value="TreeGrafter"/>
</dbReference>
<protein>
    <submittedName>
        <fullName evidence="14">Coiled-coil domain containing 103</fullName>
    </submittedName>
</protein>
<evidence type="ECO:0000256" key="10">
    <source>
        <dbReference type="ARBA" id="ARBA00049986"/>
    </source>
</evidence>
<evidence type="ECO:0000256" key="2">
    <source>
        <dbReference type="ARBA" id="ARBA00004230"/>
    </source>
</evidence>
<dbReference type="InterPro" id="IPR031733">
    <property type="entry name" value="Dynein_attach_N"/>
</dbReference>
<keyword evidence="6" id="KW-0970">Cilium biogenesis/degradation</keyword>
<proteinExistence type="inferred from homology"/>
<name>A0A8B9LYJ1_9AVES</name>
<comment type="similarity">
    <text evidence="10">Belongs to the DNAAF19/PR46b family.</text>
</comment>
<dbReference type="GO" id="GO:0003351">
    <property type="term" value="P:epithelial cilium movement involved in extracellular fluid movement"/>
    <property type="evidence" value="ECO:0007669"/>
    <property type="project" value="TreeGrafter"/>
</dbReference>
<keyword evidence="5" id="KW-0963">Cytoplasm</keyword>
<feature type="region of interest" description="Disordered" evidence="11">
    <location>
        <begin position="1"/>
        <end position="31"/>
    </location>
</feature>
<evidence type="ECO:0000256" key="3">
    <source>
        <dbReference type="ARBA" id="ARBA00004496"/>
    </source>
</evidence>
<dbReference type="PANTHER" id="PTHR28572">
    <property type="entry name" value="COILED-COIL DOMAIN-CONTAINING PROTEIN 103"/>
    <property type="match status" value="1"/>
</dbReference>
<reference evidence="14" key="1">
    <citation type="submission" date="2025-08" db="UniProtKB">
        <authorList>
            <consortium name="Ensembl"/>
        </authorList>
    </citation>
    <scope>IDENTIFICATION</scope>
</reference>
<sequence length="311" mass="34676">MTGEGCPRPAPAGLSRQERGPRAPRGGPVSHITPLQVSGPCCFLLGVPALPQPTVPVGGRAGMEADGALDPRVLERELREAVAADERRERENDAKLRAMRQRIPSYEEFRNIVLASHLKPLEKKDKMGKRRNVLWNPCAAQIKAPQASDVEIPQELDQLPGTSAEFYRDWRRCLKSGKEKYQFLLELGGKALGRIFQTDLGFGLLGEFLTVLAENVCHEDRDAILQILQSLSGTKRFGLNVDLLSESEKESSRDLFRKLQSMSRDYWTAGHPSSPAGCEARGEAHLMDTSLQKEAEKERIVMELMKSYQVN</sequence>
<evidence type="ECO:0000256" key="11">
    <source>
        <dbReference type="SAM" id="MobiDB-lite"/>
    </source>
</evidence>
<evidence type="ECO:0000259" key="12">
    <source>
        <dbReference type="Pfam" id="PF13877"/>
    </source>
</evidence>
<evidence type="ECO:0000256" key="4">
    <source>
        <dbReference type="ARBA" id="ARBA00011738"/>
    </source>
</evidence>
<keyword evidence="15" id="KW-1185">Reference proteome</keyword>
<feature type="domain" description="Dynein attachment factor N-terminal" evidence="13">
    <location>
        <begin position="72"/>
        <end position="136"/>
    </location>
</feature>
<keyword evidence="8" id="KW-0969">Cilium</keyword>
<dbReference type="InterPro" id="IPR042422">
    <property type="entry name" value="CC103"/>
</dbReference>
<dbReference type="Proteomes" id="UP000694541">
    <property type="component" value="Unplaced"/>
</dbReference>
<evidence type="ECO:0000256" key="5">
    <source>
        <dbReference type="ARBA" id="ARBA00022490"/>
    </source>
</evidence>
<evidence type="ECO:0000313" key="14">
    <source>
        <dbReference type="Ensembl" id="ENSANIP00000001603.1"/>
    </source>
</evidence>
<dbReference type="GO" id="GO:0005576">
    <property type="term" value="C:extracellular region"/>
    <property type="evidence" value="ECO:0007669"/>
    <property type="project" value="GOC"/>
</dbReference>
<dbReference type="InterPro" id="IPR025986">
    <property type="entry name" value="RPAP3-like_C"/>
</dbReference>
<comment type="subunit">
    <text evidence="4">Homodimer.</text>
</comment>
<dbReference type="Pfam" id="PF13877">
    <property type="entry name" value="RPAP3_C"/>
    <property type="match status" value="1"/>
</dbReference>
<keyword evidence="7" id="KW-0282">Flagellum</keyword>
<keyword evidence="9" id="KW-0966">Cell projection</keyword>
<dbReference type="GO" id="GO:0031514">
    <property type="term" value="C:motile cilium"/>
    <property type="evidence" value="ECO:0007669"/>
    <property type="project" value="UniProtKB-SubCell"/>
</dbReference>
<comment type="subcellular location">
    <subcellularLocation>
        <location evidence="2">Cell projection</location>
        <location evidence="2">Cilium</location>
        <location evidence="2">Flagellum</location>
    </subcellularLocation>
    <subcellularLocation>
        <location evidence="3">Cytoplasm</location>
    </subcellularLocation>
</comment>